<proteinExistence type="inferred from homology"/>
<organism evidence="5 6">
    <name type="scientific">Heracleum sosnowskyi</name>
    <dbReference type="NCBI Taxonomy" id="360622"/>
    <lineage>
        <taxon>Eukaryota</taxon>
        <taxon>Viridiplantae</taxon>
        <taxon>Streptophyta</taxon>
        <taxon>Embryophyta</taxon>
        <taxon>Tracheophyta</taxon>
        <taxon>Spermatophyta</taxon>
        <taxon>Magnoliopsida</taxon>
        <taxon>eudicotyledons</taxon>
        <taxon>Gunneridae</taxon>
        <taxon>Pentapetalae</taxon>
        <taxon>asterids</taxon>
        <taxon>campanulids</taxon>
        <taxon>Apiales</taxon>
        <taxon>Apiaceae</taxon>
        <taxon>Apioideae</taxon>
        <taxon>apioid superclade</taxon>
        <taxon>Tordylieae</taxon>
        <taxon>Tordyliinae</taxon>
        <taxon>Heracleum</taxon>
    </lineage>
</organism>
<dbReference type="GO" id="GO:0016788">
    <property type="term" value="F:hydrolase activity, acting on ester bonds"/>
    <property type="evidence" value="ECO:0007669"/>
    <property type="project" value="InterPro"/>
</dbReference>
<evidence type="ECO:0000256" key="4">
    <source>
        <dbReference type="ARBA" id="ARBA00023180"/>
    </source>
</evidence>
<dbReference type="Pfam" id="PF00657">
    <property type="entry name" value="Lipase_GDSL"/>
    <property type="match status" value="1"/>
</dbReference>
<evidence type="ECO:0000256" key="2">
    <source>
        <dbReference type="ARBA" id="ARBA00022729"/>
    </source>
</evidence>
<comment type="caution">
    <text evidence="5">The sequence shown here is derived from an EMBL/GenBank/DDBJ whole genome shotgun (WGS) entry which is preliminary data.</text>
</comment>
<keyword evidence="6" id="KW-1185">Reference proteome</keyword>
<dbReference type="PANTHER" id="PTHR22835">
    <property type="entry name" value="ZINC FINGER FYVE DOMAIN CONTAINING PROTEIN"/>
    <property type="match status" value="1"/>
</dbReference>
<dbReference type="PANTHER" id="PTHR22835:SF555">
    <property type="entry name" value="GDSL-LIKE LIPASE_ACYLHYDROLASE"/>
    <property type="match status" value="1"/>
</dbReference>
<evidence type="ECO:0000256" key="1">
    <source>
        <dbReference type="ARBA" id="ARBA00008668"/>
    </source>
</evidence>
<evidence type="ECO:0000313" key="5">
    <source>
        <dbReference type="EMBL" id="KAK1383752.1"/>
    </source>
</evidence>
<dbReference type="AlphaFoldDB" id="A0AAD8IDA5"/>
<dbReference type="Gene3D" id="3.40.50.1110">
    <property type="entry name" value="SGNH hydrolase"/>
    <property type="match status" value="1"/>
</dbReference>
<gene>
    <name evidence="5" type="ORF">POM88_021487</name>
</gene>
<keyword evidence="3" id="KW-0378">Hydrolase</keyword>
<dbReference type="InterPro" id="IPR036514">
    <property type="entry name" value="SGNH_hydro_sf"/>
</dbReference>
<name>A0AAD8IDA5_9APIA</name>
<reference evidence="5" key="2">
    <citation type="submission" date="2023-05" db="EMBL/GenBank/DDBJ databases">
        <authorList>
            <person name="Schelkunov M.I."/>
        </authorList>
    </citation>
    <scope>NUCLEOTIDE SEQUENCE</scope>
    <source>
        <strain evidence="5">Hsosn_3</strain>
        <tissue evidence="5">Leaf</tissue>
    </source>
</reference>
<sequence length="405" mass="45206">MKYSHACEQTGTLHITLYFEKYSRFRVRFMACKKAIWVLWILLSTWICAGKLNGRGRSCGFPAIYNFGDSNSDTGGKSAAMWEINPPNGETFFGKPSGRYCNGRIVVDFIAEHLGLSYLSPYLDSIGTNFRHGANFATGGSSILPGGYSPFDLDIQIGQFMQFKSRTSALYKQLSRNTKLLPLQNILPRPRDFSKALYTFDIGQNDLSYGFQYTNETQVLASIPGLIAKFSQAVSQLYNEGARFFWVHSTGPLGCLPYNVIYDQSKLNDLDRYGCVANQNKVAQEFNRQLKDKVSQLKAQLPSSAFTYVDVYKAKYKLISDASNYGFEDPHKFCCGGYYGFRVGCGAKAVVNGTVYENLCTDPSRYISWDGIHYSQAANLFISKLIINGSLSTPPNTLAQACQLS</sequence>
<keyword evidence="4" id="KW-0325">Glycoprotein</keyword>
<keyword evidence="2" id="KW-0732">Signal</keyword>
<evidence type="ECO:0000256" key="3">
    <source>
        <dbReference type="ARBA" id="ARBA00022801"/>
    </source>
</evidence>
<accession>A0AAD8IDA5</accession>
<dbReference type="CDD" id="cd01837">
    <property type="entry name" value="SGNH_plant_lipase_like"/>
    <property type="match status" value="1"/>
</dbReference>
<protein>
    <submittedName>
        <fullName evidence="5">Alpha-L-fucosidase</fullName>
    </submittedName>
</protein>
<dbReference type="Proteomes" id="UP001237642">
    <property type="component" value="Unassembled WGS sequence"/>
</dbReference>
<reference evidence="5" key="1">
    <citation type="submission" date="2023-02" db="EMBL/GenBank/DDBJ databases">
        <title>Genome of toxic invasive species Heracleum sosnowskyi carries increased number of genes despite the absence of recent whole-genome duplications.</title>
        <authorList>
            <person name="Schelkunov M."/>
            <person name="Shtratnikova V."/>
            <person name="Makarenko M."/>
            <person name="Klepikova A."/>
            <person name="Omelchenko D."/>
            <person name="Novikova G."/>
            <person name="Obukhova E."/>
            <person name="Bogdanov V."/>
            <person name="Penin A."/>
            <person name="Logacheva M."/>
        </authorList>
    </citation>
    <scope>NUCLEOTIDE SEQUENCE</scope>
    <source>
        <strain evidence="5">Hsosn_3</strain>
        <tissue evidence="5">Leaf</tissue>
    </source>
</reference>
<comment type="similarity">
    <text evidence="1">Belongs to the 'GDSL' lipolytic enzyme family.</text>
</comment>
<dbReference type="InterPro" id="IPR001087">
    <property type="entry name" value="GDSL"/>
</dbReference>
<dbReference type="InterPro" id="IPR035669">
    <property type="entry name" value="SGNH_plant_lipase-like"/>
</dbReference>
<dbReference type="EMBL" id="JAUIZM010000005">
    <property type="protein sequence ID" value="KAK1383752.1"/>
    <property type="molecule type" value="Genomic_DNA"/>
</dbReference>
<dbReference type="SUPFAM" id="SSF52266">
    <property type="entry name" value="SGNH hydrolase"/>
    <property type="match status" value="1"/>
</dbReference>
<evidence type="ECO:0000313" key="6">
    <source>
        <dbReference type="Proteomes" id="UP001237642"/>
    </source>
</evidence>